<dbReference type="RefSeq" id="YP_009036843.1">
    <property type="nucleotide sequence ID" value="NC_024215.1"/>
</dbReference>
<feature type="transmembrane region" description="Helical" evidence="1">
    <location>
        <begin position="687"/>
        <end position="706"/>
    </location>
</feature>
<evidence type="ECO:0008006" key="4">
    <source>
        <dbReference type="Google" id="ProtNLM"/>
    </source>
</evidence>
<dbReference type="EMBL" id="KJ489010">
    <property type="protein sequence ID" value="AHV82981.1"/>
    <property type="molecule type" value="Genomic_DNA"/>
</dbReference>
<feature type="transmembrane region" description="Helical" evidence="1">
    <location>
        <begin position="925"/>
        <end position="942"/>
    </location>
</feature>
<dbReference type="SUPFAM" id="SSF48371">
    <property type="entry name" value="ARM repeat"/>
    <property type="match status" value="1"/>
</dbReference>
<evidence type="ECO:0000313" key="2">
    <source>
        <dbReference type="EMBL" id="AHV82981.1"/>
    </source>
</evidence>
<feature type="transmembrane region" description="Helical" evidence="1">
    <location>
        <begin position="780"/>
        <end position="798"/>
    </location>
</feature>
<feature type="transmembrane region" description="Helical" evidence="1">
    <location>
        <begin position="978"/>
        <end position="995"/>
    </location>
</feature>
<protein>
    <recommendedName>
        <fullName evidence="4">Tape measure protein</fullName>
    </recommendedName>
</protein>
<feature type="transmembrane region" description="Helical" evidence="1">
    <location>
        <begin position="840"/>
        <end position="861"/>
    </location>
</feature>
<name>X4Y7J5_9CAUD</name>
<feature type="transmembrane region" description="Helical" evidence="1">
    <location>
        <begin position="1234"/>
        <end position="1257"/>
    </location>
</feature>
<sequence>MASGRPIDEKIVKMGLDNAKFMKDLDATIKSLTDFKAKVESSVDVKSSKFDNFTNGIVSSMGKLIGKVPILNSFKKSVEDSTDVKTSKFESFSSGIISNLGKIVGKIPILGSFKKQVSDSINVSSAPMDKLSENVASDVGRINGSLSTIGNGVSEVAGRFSILAGAASVALGNIVTDALQKGKEFASAFTIDPVKDGFSEYELKMKSITTIMTNTGRSVDDVNKILNDLNTYSDKTIYGFSDMTTAIGSMASAGIGLEDAGHVVKGFYNAAAATGVEAGRMGSLLQTALVPSLSRGYMGLQDFRQLSDAGFGQGFKDQLLKTAKAMGKNVDETTAFTDGLKDGWASTDVLIAATKEFEKNKAYEEAATKVKTLSALIDTTKEAIGSGWAQTWETVFGNTDQAAKLFTPLSNILGNMVSESSNARQEMLAQWAKIGGRDNFVTALTNGFKLLAGTVKVVKDSFKNVFGITAEGQAKTLNNIIVSIGKVLEPTSAKMKAFGDIAKGFFSLVQLLLTPVRMLGTLIGNMIPKGAGGGLLDMIAALGRWLTSVNESVQKGEGLKNIFKTIKDVAQQLQNGIKSLIGMFSQLNGSMGKVGSGAAAKIASVFDSIGKSFKDLFGQFNSVDVSNLAVLGGLAIIIGKIGGIFKVIKGFTGDVKGSIDGIMSFTKAFDELPNSLKALTDNVKANTLKQIAVSLALLAGSLLILSTIKLERMITSMTALVVAMKILQGGLDGLVNNPLKLGQAAAAVLALNGMATAMLTLSAAIKVLSTMDMGELAKGLGAIAVAMAIMVTAMKSMGKIGPSVVTSAGAMVLIATALNLLVVPIEILGHMKWEDLAKGLAGVAAGMLIMVAAMATMSKIASGPKLMAQSAALIGMATAMLILSTSIKILGDMKWEDLAKGLVGVASALGIMAAASALIRNPAPLLGMATAMLVLSGALKVMGSMSMSEIGRSMIVLAGGLSILAIAIKLIGSNVSGAVTLGIMASALIPLAVALKMMSGLSIKETAQALFAMAGSLAVLIIAAQGLQGAVVGVMALAVAAGAMVAIAAAMKILASAIKILSNIEPKKLAVGIIGLAGALAVLIGAGMLAGGAAIGLIALGGSFTLIGAGIALAGAGIKDIASALMTLSKINMKAASSNFVAFFKTIVTIIPIAINAIIAAIQQILVGFTKMQPQIQAALISLVQTARGVIPSLVKLGSDILSGLQTLIPQFVAMITVLGSNILTSIRILAPQLAATLMVLLQTGLAVLTTAAPLIIDAGLQLVLNLLQGISDNMEQIAQTGVDILTNFIQGIANGLPQLIDAAGNLIIAFIQGIGDKSLDIVNAAAQTLITFINGLADSIDTYSPQLHAAVDKLMNAVLNAIIEWLGLGDIVRSGQQMIDNFIQGAVQAGANIWNSIVNFFTSLPGKIWGAISSVGQQAAKAFGDFVSQAGAGASRIWGAIVGFFTSLPGKIWGAISSIGSKGGEAIGNFISGLSSRAGSIWGSISGFFTEIPGKIKGAIGDLTSIGGNIVQGIINGVTGAAGDLARSVKDMASNAIDTVKKTLGIHSPSRVMRDEVGKFIPLGLAKGIDATSSSVIRSANGLVNGTRSVFSQLKDGLDGNMNLDPTITPVLDLSNIHDIDLRSSLATSLSNQNGLVYNQPLAASTGGAITMGDVNIDITVPEGQTGDETMDTFRTKFQKVMQEELRKVNR</sequence>
<dbReference type="PANTHER" id="PTHR37813:SF1">
    <property type="entry name" value="FELS-2 PROPHAGE PROTEIN"/>
    <property type="match status" value="1"/>
</dbReference>
<feature type="transmembrane region" description="Helical" evidence="1">
    <location>
        <begin position="1069"/>
        <end position="1089"/>
    </location>
</feature>
<dbReference type="KEGG" id="vg:19527386"/>
<dbReference type="PANTHER" id="PTHR37813">
    <property type="entry name" value="FELS-2 PROPHAGE PROTEIN"/>
    <property type="match status" value="1"/>
</dbReference>
<proteinExistence type="predicted"/>
<feature type="transmembrane region" description="Helical" evidence="1">
    <location>
        <begin position="954"/>
        <end position="972"/>
    </location>
</feature>
<reference evidence="2 3" key="1">
    <citation type="submission" date="2014-02" db="EMBL/GenBank/DDBJ databases">
        <title>Complete genome sequences of four novel Lactococcus lactis phages distantly related to the rare 1706 phage species.</title>
        <authorList>
            <person name="Kot W."/>
            <person name="Neve H."/>
            <person name="Vogensen F.K."/>
            <person name="Heller K.J."/>
            <person name="Hansen L.H."/>
        </authorList>
    </citation>
    <scope>NUCLEOTIDE SEQUENCE [LARGE SCALE GENOMIC DNA]</scope>
</reference>
<dbReference type="GeneID" id="19527386"/>
<feature type="transmembrane region" description="Helical" evidence="1">
    <location>
        <begin position="804"/>
        <end position="828"/>
    </location>
</feature>
<dbReference type="Proteomes" id="UP000019791">
    <property type="component" value="Segment"/>
</dbReference>
<keyword evidence="1" id="KW-0812">Transmembrane</keyword>
<evidence type="ECO:0000313" key="3">
    <source>
        <dbReference type="Proteomes" id="UP000019791"/>
    </source>
</evidence>
<feature type="transmembrane region" description="Helical" evidence="1">
    <location>
        <begin position="743"/>
        <end position="768"/>
    </location>
</feature>
<feature type="transmembrane region" description="Helical" evidence="1">
    <location>
        <begin position="867"/>
        <end position="890"/>
    </location>
</feature>
<feature type="transmembrane region" description="Helical" evidence="1">
    <location>
        <begin position="1139"/>
        <end position="1162"/>
    </location>
</feature>
<keyword evidence="3" id="KW-1185">Reference proteome</keyword>
<keyword evidence="1" id="KW-0472">Membrane</keyword>
<organism evidence="2 3">
    <name type="scientific">Lactococcus phage P078</name>
    <dbReference type="NCBI Taxonomy" id="1476886"/>
    <lineage>
        <taxon>Viruses</taxon>
        <taxon>Duplodnaviria</taxon>
        <taxon>Heunggongvirae</taxon>
        <taxon>Uroviricota</taxon>
        <taxon>Caudoviricetes</taxon>
        <taxon>Nevevirus</taxon>
        <taxon>Nevevirus P078</taxon>
    </lineage>
</organism>
<feature type="transmembrane region" description="Helical" evidence="1">
    <location>
        <begin position="902"/>
        <end position="919"/>
    </location>
</feature>
<gene>
    <name evidence="2" type="ORF">P078_0018</name>
</gene>
<accession>X4Y7J5</accession>
<feature type="transmembrane region" description="Helical" evidence="1">
    <location>
        <begin position="1095"/>
        <end position="1118"/>
    </location>
</feature>
<feature type="transmembrane region" description="Helical" evidence="1">
    <location>
        <begin position="1208"/>
        <end position="1227"/>
    </location>
</feature>
<dbReference type="InterPro" id="IPR016024">
    <property type="entry name" value="ARM-type_fold"/>
</dbReference>
<feature type="transmembrane region" description="Helical" evidence="1">
    <location>
        <begin position="1007"/>
        <end position="1027"/>
    </location>
</feature>
<feature type="transmembrane region" description="Helical" evidence="1">
    <location>
        <begin position="1033"/>
        <end position="1057"/>
    </location>
</feature>
<keyword evidence="1" id="KW-1133">Transmembrane helix</keyword>
<evidence type="ECO:0000256" key="1">
    <source>
        <dbReference type="SAM" id="Phobius"/>
    </source>
</evidence>